<dbReference type="Proteomes" id="UP001642482">
    <property type="component" value="Unassembled WGS sequence"/>
</dbReference>
<keyword evidence="3" id="KW-1185">Reference proteome</keyword>
<accession>A0ABP0CHX0</accession>
<evidence type="ECO:0000256" key="1">
    <source>
        <dbReference type="SAM" id="SignalP"/>
    </source>
</evidence>
<sequence length="227" mass="23776">MKVSQLFCLVWAVGVVASLCRPSTPSSSVVISSSSITSSPASSPPAVSSSSSLVISSSSSSSAPAPSHSHTCGNQLIPSADMNLVNNAAKHWVFSTTNGASTDAFDCLTYLDGCTSVDGSTATGDYSYSISYSTPSNTLSAGVSYRFFFEFNGYPTLPGKPMVCTADNSVGPATASFVVLQEYSTSPNIVSFDFTSTYTEATITCSVQTMPQSSYWILYAFSLEQLC</sequence>
<feature type="chain" id="PRO_5047518524" description="Ig-like domain-containing protein" evidence="1">
    <location>
        <begin position="19"/>
        <end position="227"/>
    </location>
</feature>
<protein>
    <recommendedName>
        <fullName evidence="4">Ig-like domain-containing protein</fullName>
    </recommendedName>
</protein>
<feature type="signal peptide" evidence="1">
    <location>
        <begin position="1"/>
        <end position="18"/>
    </location>
</feature>
<organism evidence="2 3">
    <name type="scientific">Sporothrix eucalyptigena</name>
    <dbReference type="NCBI Taxonomy" id="1812306"/>
    <lineage>
        <taxon>Eukaryota</taxon>
        <taxon>Fungi</taxon>
        <taxon>Dikarya</taxon>
        <taxon>Ascomycota</taxon>
        <taxon>Pezizomycotina</taxon>
        <taxon>Sordariomycetes</taxon>
        <taxon>Sordariomycetidae</taxon>
        <taxon>Ophiostomatales</taxon>
        <taxon>Ophiostomataceae</taxon>
        <taxon>Sporothrix</taxon>
    </lineage>
</organism>
<name>A0ABP0CHX0_9PEZI</name>
<proteinExistence type="predicted"/>
<comment type="caution">
    <text evidence="2">The sequence shown here is derived from an EMBL/GenBank/DDBJ whole genome shotgun (WGS) entry which is preliminary data.</text>
</comment>
<evidence type="ECO:0000313" key="2">
    <source>
        <dbReference type="EMBL" id="CAK7231699.1"/>
    </source>
</evidence>
<keyword evidence="1" id="KW-0732">Signal</keyword>
<reference evidence="2 3" key="1">
    <citation type="submission" date="2024-01" db="EMBL/GenBank/DDBJ databases">
        <authorList>
            <person name="Allen C."/>
            <person name="Tagirdzhanova G."/>
        </authorList>
    </citation>
    <scope>NUCLEOTIDE SEQUENCE [LARGE SCALE GENOMIC DNA]</scope>
</reference>
<evidence type="ECO:0000313" key="3">
    <source>
        <dbReference type="Proteomes" id="UP001642482"/>
    </source>
</evidence>
<dbReference type="EMBL" id="CAWUHD010000104">
    <property type="protein sequence ID" value="CAK7231699.1"/>
    <property type="molecule type" value="Genomic_DNA"/>
</dbReference>
<gene>
    <name evidence="2" type="ORF">SEUCBS140593_008013</name>
</gene>
<evidence type="ECO:0008006" key="4">
    <source>
        <dbReference type="Google" id="ProtNLM"/>
    </source>
</evidence>